<name>A0A3D9C3Z1_9FLAO</name>
<evidence type="ECO:0008006" key="3">
    <source>
        <dbReference type="Google" id="ProtNLM"/>
    </source>
</evidence>
<evidence type="ECO:0000313" key="1">
    <source>
        <dbReference type="EMBL" id="REC60459.1"/>
    </source>
</evidence>
<organism evidence="1 2">
    <name type="scientific">Chryseobacterium pennae</name>
    <dbReference type="NCBI Taxonomy" id="2258962"/>
    <lineage>
        <taxon>Bacteria</taxon>
        <taxon>Pseudomonadati</taxon>
        <taxon>Bacteroidota</taxon>
        <taxon>Flavobacteriia</taxon>
        <taxon>Flavobacteriales</taxon>
        <taxon>Weeksellaceae</taxon>
        <taxon>Chryseobacterium group</taxon>
        <taxon>Chryseobacterium</taxon>
    </lineage>
</organism>
<proteinExistence type="predicted"/>
<gene>
    <name evidence="1" type="ORF">DRF65_20565</name>
</gene>
<reference evidence="2" key="1">
    <citation type="submission" date="2018-06" db="EMBL/GenBank/DDBJ databases">
        <authorList>
            <person name="Lum Nde A."/>
            <person name="Hugo C."/>
        </authorList>
    </citation>
    <scope>NUCLEOTIDE SEQUENCE [LARGE SCALE GENOMIC DNA]</scope>
    <source>
        <strain evidence="2">1_F178</strain>
    </source>
</reference>
<evidence type="ECO:0000313" key="2">
    <source>
        <dbReference type="Proteomes" id="UP000256686"/>
    </source>
</evidence>
<accession>A0A3D9C3Z1</accession>
<dbReference type="PROSITE" id="PS51257">
    <property type="entry name" value="PROKAR_LIPOPROTEIN"/>
    <property type="match status" value="1"/>
</dbReference>
<keyword evidence="2" id="KW-1185">Reference proteome</keyword>
<dbReference type="Proteomes" id="UP000256686">
    <property type="component" value="Unassembled WGS sequence"/>
</dbReference>
<dbReference type="AlphaFoldDB" id="A0A3D9C3Z1"/>
<dbReference type="EMBL" id="QNVT01000024">
    <property type="protein sequence ID" value="REC60459.1"/>
    <property type="molecule type" value="Genomic_DNA"/>
</dbReference>
<protein>
    <recommendedName>
        <fullName evidence="3">Lipoprotein</fullName>
    </recommendedName>
</protein>
<sequence>MKNYFLIVILSLFVSCNKNTRIRSEKGGIDVVTNIYYNASKGLDDHQQIVISKINYWDRNIIELVPNINIPEIIDSIFYIRDSIYFNAGSRTQAKTLIFKEREVHEMPKNLYQKKHGAIWVNIPIYGYDKRKNLTDTILYGKKQFKRFQVFTPENYSIFYITKTDTILPYSLNPIADQDYGGRLERIDSYDKKRDLFTTVVLLPRKHLDKEAEEIFEYNYAIDHMYLNPRQNEK</sequence>
<comment type="caution">
    <text evidence="1">The sequence shown here is derived from an EMBL/GenBank/DDBJ whole genome shotgun (WGS) entry which is preliminary data.</text>
</comment>
<dbReference type="RefSeq" id="WP_115972622.1">
    <property type="nucleotide sequence ID" value="NZ_QNVT01000024.1"/>
</dbReference>